<dbReference type="HOGENOM" id="CLU_2402948_0_0_1"/>
<accession>G7IJN5</accession>
<proteinExistence type="predicted"/>
<evidence type="ECO:0000313" key="4">
    <source>
        <dbReference type="EnsemblPlants" id="AES66905"/>
    </source>
</evidence>
<gene>
    <name evidence="3" type="ordered locus">MTR_2g083230</name>
</gene>
<keyword evidence="5" id="KW-1185">Reference proteome</keyword>
<keyword evidence="2" id="KW-0472">Membrane</keyword>
<dbReference type="PaxDb" id="3880-AES66905"/>
<reference evidence="3 5" key="2">
    <citation type="journal article" date="2014" name="BMC Genomics">
        <title>An improved genome release (version Mt4.0) for the model legume Medicago truncatula.</title>
        <authorList>
            <person name="Tang H."/>
            <person name="Krishnakumar V."/>
            <person name="Bidwell S."/>
            <person name="Rosen B."/>
            <person name="Chan A."/>
            <person name="Zhou S."/>
            <person name="Gentzbittel L."/>
            <person name="Childs K.L."/>
            <person name="Yandell M."/>
            <person name="Gundlach H."/>
            <person name="Mayer K.F."/>
            <person name="Schwartz D.C."/>
            <person name="Town C.D."/>
        </authorList>
    </citation>
    <scope>GENOME REANNOTATION</scope>
    <source>
        <strain evidence="4 5">cv. Jemalong A17</strain>
    </source>
</reference>
<sequence length="93" mass="10252">MTSTQQKLASCQSGPPSNTEEIEKLFREWDPHCGGFGSYLFGMSPTIAKQISEFDTANDVKSLCLGWMIGFLFVVSFLGGEINLSSESFFGRL</sequence>
<reference evidence="4" key="3">
    <citation type="submission" date="2015-04" db="UniProtKB">
        <authorList>
            <consortium name="EnsemblPlants"/>
        </authorList>
    </citation>
    <scope>IDENTIFICATION</scope>
    <source>
        <strain evidence="4">cv. Jemalong A17</strain>
    </source>
</reference>
<keyword evidence="2" id="KW-1133">Transmembrane helix</keyword>
<dbReference type="STRING" id="3880.G7IJN5"/>
<feature type="compositionally biased region" description="Polar residues" evidence="1">
    <location>
        <begin position="1"/>
        <end position="19"/>
    </location>
</feature>
<dbReference type="AlphaFoldDB" id="G7IJN5"/>
<evidence type="ECO:0000313" key="3">
    <source>
        <dbReference type="EMBL" id="AES66905.1"/>
    </source>
</evidence>
<keyword evidence="2 3" id="KW-0812">Transmembrane</keyword>
<evidence type="ECO:0000313" key="5">
    <source>
        <dbReference type="Proteomes" id="UP000002051"/>
    </source>
</evidence>
<name>G7IJN5_MEDTR</name>
<dbReference type="EnsemblPlants" id="AES66905">
    <property type="protein sequence ID" value="AES66905"/>
    <property type="gene ID" value="MTR_2g083230"/>
</dbReference>
<organism evidence="3 5">
    <name type="scientific">Medicago truncatula</name>
    <name type="common">Barrel medic</name>
    <name type="synonym">Medicago tribuloides</name>
    <dbReference type="NCBI Taxonomy" id="3880"/>
    <lineage>
        <taxon>Eukaryota</taxon>
        <taxon>Viridiplantae</taxon>
        <taxon>Streptophyta</taxon>
        <taxon>Embryophyta</taxon>
        <taxon>Tracheophyta</taxon>
        <taxon>Spermatophyta</taxon>
        <taxon>Magnoliopsida</taxon>
        <taxon>eudicotyledons</taxon>
        <taxon>Gunneridae</taxon>
        <taxon>Pentapetalae</taxon>
        <taxon>rosids</taxon>
        <taxon>fabids</taxon>
        <taxon>Fabales</taxon>
        <taxon>Fabaceae</taxon>
        <taxon>Papilionoideae</taxon>
        <taxon>50 kb inversion clade</taxon>
        <taxon>NPAAA clade</taxon>
        <taxon>Hologalegina</taxon>
        <taxon>IRL clade</taxon>
        <taxon>Trifolieae</taxon>
        <taxon>Medicago</taxon>
    </lineage>
</organism>
<dbReference type="EMBL" id="CM001218">
    <property type="protein sequence ID" value="AES66905.1"/>
    <property type="molecule type" value="Genomic_DNA"/>
</dbReference>
<feature type="region of interest" description="Disordered" evidence="1">
    <location>
        <begin position="1"/>
        <end position="20"/>
    </location>
</feature>
<feature type="transmembrane region" description="Helical" evidence="2">
    <location>
        <begin position="65"/>
        <end position="84"/>
    </location>
</feature>
<protein>
    <submittedName>
        <fullName evidence="3">Transmembrane protein, putative</fullName>
    </submittedName>
</protein>
<evidence type="ECO:0000256" key="1">
    <source>
        <dbReference type="SAM" id="MobiDB-lite"/>
    </source>
</evidence>
<reference evidence="3 5" key="1">
    <citation type="journal article" date="2011" name="Nature">
        <title>The Medicago genome provides insight into the evolution of rhizobial symbioses.</title>
        <authorList>
            <person name="Young N.D."/>
            <person name="Debelle F."/>
            <person name="Oldroyd G.E."/>
            <person name="Geurts R."/>
            <person name="Cannon S.B."/>
            <person name="Udvardi M.K."/>
            <person name="Benedito V.A."/>
            <person name="Mayer K.F."/>
            <person name="Gouzy J."/>
            <person name="Schoof H."/>
            <person name="Van de Peer Y."/>
            <person name="Proost S."/>
            <person name="Cook D.R."/>
            <person name="Meyers B.C."/>
            <person name="Spannagl M."/>
            <person name="Cheung F."/>
            <person name="De Mita S."/>
            <person name="Krishnakumar V."/>
            <person name="Gundlach H."/>
            <person name="Zhou S."/>
            <person name="Mudge J."/>
            <person name="Bharti A.K."/>
            <person name="Murray J.D."/>
            <person name="Naoumkina M.A."/>
            <person name="Rosen B."/>
            <person name="Silverstein K.A."/>
            <person name="Tang H."/>
            <person name="Rombauts S."/>
            <person name="Zhao P.X."/>
            <person name="Zhou P."/>
            <person name="Barbe V."/>
            <person name="Bardou P."/>
            <person name="Bechner M."/>
            <person name="Bellec A."/>
            <person name="Berger A."/>
            <person name="Berges H."/>
            <person name="Bidwell S."/>
            <person name="Bisseling T."/>
            <person name="Choisne N."/>
            <person name="Couloux A."/>
            <person name="Denny R."/>
            <person name="Deshpande S."/>
            <person name="Dai X."/>
            <person name="Doyle J.J."/>
            <person name="Dudez A.M."/>
            <person name="Farmer A.D."/>
            <person name="Fouteau S."/>
            <person name="Franken C."/>
            <person name="Gibelin C."/>
            <person name="Gish J."/>
            <person name="Goldstein S."/>
            <person name="Gonzalez A.J."/>
            <person name="Green P.J."/>
            <person name="Hallab A."/>
            <person name="Hartog M."/>
            <person name="Hua A."/>
            <person name="Humphray S.J."/>
            <person name="Jeong D.H."/>
            <person name="Jing Y."/>
            <person name="Jocker A."/>
            <person name="Kenton S.M."/>
            <person name="Kim D.J."/>
            <person name="Klee K."/>
            <person name="Lai H."/>
            <person name="Lang C."/>
            <person name="Lin S."/>
            <person name="Macmil S.L."/>
            <person name="Magdelenat G."/>
            <person name="Matthews L."/>
            <person name="McCorrison J."/>
            <person name="Monaghan E.L."/>
            <person name="Mun J.H."/>
            <person name="Najar F.Z."/>
            <person name="Nicholson C."/>
            <person name="Noirot C."/>
            <person name="O'Bleness M."/>
            <person name="Paule C.R."/>
            <person name="Poulain J."/>
            <person name="Prion F."/>
            <person name="Qin B."/>
            <person name="Qu C."/>
            <person name="Retzel E.F."/>
            <person name="Riddle C."/>
            <person name="Sallet E."/>
            <person name="Samain S."/>
            <person name="Samson N."/>
            <person name="Sanders I."/>
            <person name="Saurat O."/>
            <person name="Scarpelli C."/>
            <person name="Schiex T."/>
            <person name="Segurens B."/>
            <person name="Severin A.J."/>
            <person name="Sherrier D.J."/>
            <person name="Shi R."/>
            <person name="Sims S."/>
            <person name="Singer S.R."/>
            <person name="Sinharoy S."/>
            <person name="Sterck L."/>
            <person name="Viollet A."/>
            <person name="Wang B.B."/>
            <person name="Wang K."/>
            <person name="Wang M."/>
            <person name="Wang X."/>
            <person name="Warfsmann J."/>
            <person name="Weissenbach J."/>
            <person name="White D.D."/>
            <person name="White J.D."/>
            <person name="Wiley G.B."/>
            <person name="Wincker P."/>
            <person name="Xing Y."/>
            <person name="Yang L."/>
            <person name="Yao Z."/>
            <person name="Ying F."/>
            <person name="Zhai J."/>
            <person name="Zhou L."/>
            <person name="Zuber A."/>
            <person name="Denarie J."/>
            <person name="Dixon R.A."/>
            <person name="May G.D."/>
            <person name="Schwartz D.C."/>
            <person name="Rogers J."/>
            <person name="Quetier F."/>
            <person name="Town C.D."/>
            <person name="Roe B.A."/>
        </authorList>
    </citation>
    <scope>NUCLEOTIDE SEQUENCE [LARGE SCALE GENOMIC DNA]</scope>
    <source>
        <strain evidence="3">A17</strain>
        <strain evidence="4 5">cv. Jemalong A17</strain>
    </source>
</reference>
<dbReference type="Proteomes" id="UP000002051">
    <property type="component" value="Chromosome 2"/>
</dbReference>
<evidence type="ECO:0000256" key="2">
    <source>
        <dbReference type="SAM" id="Phobius"/>
    </source>
</evidence>